<evidence type="ECO:0000256" key="2">
    <source>
        <dbReference type="ARBA" id="ARBA00023125"/>
    </source>
</evidence>
<dbReference type="InterPro" id="IPR036388">
    <property type="entry name" value="WH-like_DNA-bd_sf"/>
</dbReference>
<dbReference type="InterPro" id="IPR011711">
    <property type="entry name" value="GntR_C"/>
</dbReference>
<gene>
    <name evidence="6" type="ORF">NF556_01675</name>
</gene>
<keyword evidence="7" id="KW-1185">Reference proteome</keyword>
<dbReference type="Proteomes" id="UP001056455">
    <property type="component" value="Chromosome"/>
</dbReference>
<feature type="compositionally biased region" description="Polar residues" evidence="4">
    <location>
        <begin position="1"/>
        <end position="17"/>
    </location>
</feature>
<organism evidence="6 7">
    <name type="scientific">Ornithinimicrobium faecis</name>
    <dbReference type="NCBI Taxonomy" id="2934158"/>
    <lineage>
        <taxon>Bacteria</taxon>
        <taxon>Bacillati</taxon>
        <taxon>Actinomycetota</taxon>
        <taxon>Actinomycetes</taxon>
        <taxon>Micrococcales</taxon>
        <taxon>Ornithinimicrobiaceae</taxon>
        <taxon>Ornithinimicrobium</taxon>
    </lineage>
</organism>
<dbReference type="SUPFAM" id="SSF48008">
    <property type="entry name" value="GntR ligand-binding domain-like"/>
    <property type="match status" value="1"/>
</dbReference>
<reference evidence="6" key="1">
    <citation type="submission" date="2022-06" db="EMBL/GenBank/DDBJ databases">
        <title>Ornithinimicrobium HY1793.</title>
        <authorList>
            <person name="Huang Y."/>
        </authorList>
    </citation>
    <scope>NUCLEOTIDE SEQUENCE</scope>
    <source>
        <strain evidence="6">HY1793</strain>
    </source>
</reference>
<dbReference type="PRINTS" id="PR00035">
    <property type="entry name" value="HTHGNTR"/>
</dbReference>
<name>A0ABY4YUF0_9MICO</name>
<dbReference type="InterPro" id="IPR008920">
    <property type="entry name" value="TF_FadR/GntR_C"/>
</dbReference>
<evidence type="ECO:0000313" key="7">
    <source>
        <dbReference type="Proteomes" id="UP001056455"/>
    </source>
</evidence>
<dbReference type="SMART" id="SM00345">
    <property type="entry name" value="HTH_GNTR"/>
    <property type="match status" value="1"/>
</dbReference>
<keyword evidence="1" id="KW-0805">Transcription regulation</keyword>
<proteinExistence type="predicted"/>
<dbReference type="Gene3D" id="1.20.120.530">
    <property type="entry name" value="GntR ligand-binding domain-like"/>
    <property type="match status" value="1"/>
</dbReference>
<dbReference type="PROSITE" id="PS50949">
    <property type="entry name" value="HTH_GNTR"/>
    <property type="match status" value="1"/>
</dbReference>
<dbReference type="InterPro" id="IPR036390">
    <property type="entry name" value="WH_DNA-bd_sf"/>
</dbReference>
<sequence>MSRSTAHAVSEQLSDQITEGRYPPGSRLSEEALVARLGVSRNTVREAFRLLAHDGLLVHEFNRGVFVPRVSAADVRDVYRLRRIVEPQVVRGLLLPDRHRLGRVREAVAQAREAATAGDWPQAGTGNMHFHRRLVALAGSPRLDVTMKRLMAELRLLFAVIDDPRSLYEPFVERNKALLELLEAGRFEEGAAYLEDYLADSEGWILAAFERAEQSA</sequence>
<dbReference type="SUPFAM" id="SSF46785">
    <property type="entry name" value="Winged helix' DNA-binding domain"/>
    <property type="match status" value="1"/>
</dbReference>
<dbReference type="SMART" id="SM00895">
    <property type="entry name" value="FCD"/>
    <property type="match status" value="1"/>
</dbReference>
<evidence type="ECO:0000256" key="3">
    <source>
        <dbReference type="ARBA" id="ARBA00023163"/>
    </source>
</evidence>
<feature type="region of interest" description="Disordered" evidence="4">
    <location>
        <begin position="1"/>
        <end position="24"/>
    </location>
</feature>
<dbReference type="EMBL" id="CP099489">
    <property type="protein sequence ID" value="USQ80401.1"/>
    <property type="molecule type" value="Genomic_DNA"/>
</dbReference>
<protein>
    <submittedName>
        <fullName evidence="6">GntR family transcriptional regulator</fullName>
    </submittedName>
</protein>
<keyword evidence="3" id="KW-0804">Transcription</keyword>
<dbReference type="InterPro" id="IPR000524">
    <property type="entry name" value="Tscrpt_reg_HTH_GntR"/>
</dbReference>
<dbReference type="CDD" id="cd07377">
    <property type="entry name" value="WHTH_GntR"/>
    <property type="match status" value="1"/>
</dbReference>
<dbReference type="RefSeq" id="WP_252593777.1">
    <property type="nucleotide sequence ID" value="NZ_CP099489.1"/>
</dbReference>
<evidence type="ECO:0000259" key="5">
    <source>
        <dbReference type="PROSITE" id="PS50949"/>
    </source>
</evidence>
<dbReference type="PANTHER" id="PTHR43537:SF45">
    <property type="entry name" value="GNTR FAMILY REGULATORY PROTEIN"/>
    <property type="match status" value="1"/>
</dbReference>
<dbReference type="Pfam" id="PF00392">
    <property type="entry name" value="GntR"/>
    <property type="match status" value="1"/>
</dbReference>
<dbReference type="PANTHER" id="PTHR43537">
    <property type="entry name" value="TRANSCRIPTIONAL REGULATOR, GNTR FAMILY"/>
    <property type="match status" value="1"/>
</dbReference>
<accession>A0ABY4YUF0</accession>
<evidence type="ECO:0000313" key="6">
    <source>
        <dbReference type="EMBL" id="USQ80401.1"/>
    </source>
</evidence>
<dbReference type="Gene3D" id="1.10.10.10">
    <property type="entry name" value="Winged helix-like DNA-binding domain superfamily/Winged helix DNA-binding domain"/>
    <property type="match status" value="1"/>
</dbReference>
<evidence type="ECO:0000256" key="4">
    <source>
        <dbReference type="SAM" id="MobiDB-lite"/>
    </source>
</evidence>
<dbReference type="Pfam" id="PF07729">
    <property type="entry name" value="FCD"/>
    <property type="match status" value="1"/>
</dbReference>
<evidence type="ECO:0000256" key="1">
    <source>
        <dbReference type="ARBA" id="ARBA00023015"/>
    </source>
</evidence>
<keyword evidence="2" id="KW-0238">DNA-binding</keyword>
<feature type="domain" description="HTH gntR-type" evidence="5">
    <location>
        <begin position="3"/>
        <end position="70"/>
    </location>
</feature>